<gene>
    <name evidence="3" type="ORF">BEMITA_LOCUS11426</name>
</gene>
<feature type="compositionally biased region" description="Gly residues" evidence="1">
    <location>
        <begin position="121"/>
        <end position="132"/>
    </location>
</feature>
<name>A0A9P0AJ78_BEMTA</name>
<dbReference type="EMBL" id="OU963868">
    <property type="protein sequence ID" value="CAH0392971.1"/>
    <property type="molecule type" value="Genomic_DNA"/>
</dbReference>
<organism evidence="3 4">
    <name type="scientific">Bemisia tabaci</name>
    <name type="common">Sweetpotato whitefly</name>
    <name type="synonym">Aleurodes tabaci</name>
    <dbReference type="NCBI Taxonomy" id="7038"/>
    <lineage>
        <taxon>Eukaryota</taxon>
        <taxon>Metazoa</taxon>
        <taxon>Ecdysozoa</taxon>
        <taxon>Arthropoda</taxon>
        <taxon>Hexapoda</taxon>
        <taxon>Insecta</taxon>
        <taxon>Pterygota</taxon>
        <taxon>Neoptera</taxon>
        <taxon>Paraneoptera</taxon>
        <taxon>Hemiptera</taxon>
        <taxon>Sternorrhyncha</taxon>
        <taxon>Aleyrodoidea</taxon>
        <taxon>Aleyrodidae</taxon>
        <taxon>Aleyrodinae</taxon>
        <taxon>Bemisia</taxon>
    </lineage>
</organism>
<feature type="compositionally biased region" description="Gly residues" evidence="1">
    <location>
        <begin position="88"/>
        <end position="105"/>
    </location>
</feature>
<keyword evidence="2" id="KW-0732">Signal</keyword>
<dbReference type="Proteomes" id="UP001152759">
    <property type="component" value="Chromosome 7"/>
</dbReference>
<evidence type="ECO:0000313" key="3">
    <source>
        <dbReference type="EMBL" id="CAH0392971.1"/>
    </source>
</evidence>
<feature type="signal peptide" evidence="2">
    <location>
        <begin position="1"/>
        <end position="20"/>
    </location>
</feature>
<evidence type="ECO:0000313" key="4">
    <source>
        <dbReference type="Proteomes" id="UP001152759"/>
    </source>
</evidence>
<feature type="chain" id="PRO_5040380095" evidence="2">
    <location>
        <begin position="21"/>
        <end position="139"/>
    </location>
</feature>
<evidence type="ECO:0000256" key="1">
    <source>
        <dbReference type="SAM" id="MobiDB-lite"/>
    </source>
</evidence>
<proteinExistence type="predicted"/>
<sequence length="139" mass="13340">MVPRFTTLLLICICSSLLLCYIENGAVTALEEGAGLRSVRSTGEGGGAGGGVGGEARGGAGGGNDAGGKKYSTKSSSGLESEHESGEKGGNGTMSGGTMSGGTRSGGTTLTGDETPKSLGEGAGGLPSGGNGEKNKPQI</sequence>
<protein>
    <submittedName>
        <fullName evidence="3">Uncharacterized protein</fullName>
    </submittedName>
</protein>
<feature type="region of interest" description="Disordered" evidence="1">
    <location>
        <begin position="35"/>
        <end position="139"/>
    </location>
</feature>
<reference evidence="3" key="1">
    <citation type="submission" date="2021-12" db="EMBL/GenBank/DDBJ databases">
        <authorList>
            <person name="King R."/>
        </authorList>
    </citation>
    <scope>NUCLEOTIDE SEQUENCE</scope>
</reference>
<feature type="compositionally biased region" description="Gly residues" evidence="1">
    <location>
        <begin position="43"/>
        <end position="66"/>
    </location>
</feature>
<feature type="compositionally biased region" description="Low complexity" evidence="1">
    <location>
        <begin position="69"/>
        <end position="79"/>
    </location>
</feature>
<dbReference type="KEGG" id="btab:109031910"/>
<evidence type="ECO:0000256" key="2">
    <source>
        <dbReference type="SAM" id="SignalP"/>
    </source>
</evidence>
<dbReference type="AlphaFoldDB" id="A0A9P0AJ78"/>
<accession>A0A9P0AJ78</accession>
<keyword evidence="4" id="KW-1185">Reference proteome</keyword>